<dbReference type="PANTHER" id="PTHR35908">
    <property type="entry name" value="HYPOTHETICAL FUSION PROTEIN"/>
    <property type="match status" value="1"/>
</dbReference>
<proteinExistence type="predicted"/>
<evidence type="ECO:0000313" key="2">
    <source>
        <dbReference type="EMBL" id="MCF4121594.1"/>
    </source>
</evidence>
<dbReference type="CDD" id="cd06587">
    <property type="entry name" value="VOC"/>
    <property type="match status" value="1"/>
</dbReference>
<dbReference type="EMBL" id="JAKGSG010000033">
    <property type="protein sequence ID" value="MCF4121594.1"/>
    <property type="molecule type" value="Genomic_DNA"/>
</dbReference>
<dbReference type="Gene3D" id="3.10.180.10">
    <property type="entry name" value="2,3-Dihydroxybiphenyl 1,2-Dioxygenase, domain 1"/>
    <property type="match status" value="1"/>
</dbReference>
<dbReference type="InterPro" id="IPR029068">
    <property type="entry name" value="Glyas_Bleomycin-R_OHBP_Dase"/>
</dbReference>
<dbReference type="SUPFAM" id="SSF54593">
    <property type="entry name" value="Glyoxalase/Bleomycin resistance protein/Dihydroxybiphenyl dioxygenase"/>
    <property type="match status" value="1"/>
</dbReference>
<feature type="domain" description="Glyoxalase-like" evidence="1">
    <location>
        <begin position="7"/>
        <end position="123"/>
    </location>
</feature>
<dbReference type="Pfam" id="PF18029">
    <property type="entry name" value="Glyoxalase_6"/>
    <property type="match status" value="1"/>
</dbReference>
<name>A0AA41QDR6_9MICO</name>
<sequence>MVAFISHVTVDSRDAFALSEWWKVVLGYVDHPDDPNAPGHDECWIQDPDGAGPNVLFIDVPDDKAVKNRLHFDLRPHERDQDEELAALLAHGATVVADRRGIHGPGTGWVVLADPEGNEFCILRSRAQLAAAEAASAASGTDA</sequence>
<accession>A0AA41QDR6</accession>
<gene>
    <name evidence="2" type="ORF">L1785_11430</name>
</gene>
<evidence type="ECO:0000313" key="3">
    <source>
        <dbReference type="Proteomes" id="UP001165405"/>
    </source>
</evidence>
<reference evidence="2" key="1">
    <citation type="submission" date="2022-01" db="EMBL/GenBank/DDBJ databases">
        <title>Antribacter sp. nov., isolated from Guizhou of China.</title>
        <authorList>
            <person name="Chengliang C."/>
            <person name="Ya Z."/>
        </authorList>
    </citation>
    <scope>NUCLEOTIDE SEQUENCE</scope>
    <source>
        <strain evidence="2">KLBMP 9083</strain>
    </source>
</reference>
<keyword evidence="3" id="KW-1185">Reference proteome</keyword>
<comment type="caution">
    <text evidence="2">The sequence shown here is derived from an EMBL/GenBank/DDBJ whole genome shotgun (WGS) entry which is preliminary data.</text>
</comment>
<dbReference type="RefSeq" id="WP_236089392.1">
    <property type="nucleotide sequence ID" value="NZ_JAKGSG010000033.1"/>
</dbReference>
<organism evidence="2 3">
    <name type="scientific">Antribacter soli</name>
    <dbReference type="NCBI Taxonomy" id="2910976"/>
    <lineage>
        <taxon>Bacteria</taxon>
        <taxon>Bacillati</taxon>
        <taxon>Actinomycetota</taxon>
        <taxon>Actinomycetes</taxon>
        <taxon>Micrococcales</taxon>
        <taxon>Promicromonosporaceae</taxon>
        <taxon>Antribacter</taxon>
    </lineage>
</organism>
<dbReference type="Proteomes" id="UP001165405">
    <property type="component" value="Unassembled WGS sequence"/>
</dbReference>
<dbReference type="InterPro" id="IPR041581">
    <property type="entry name" value="Glyoxalase_6"/>
</dbReference>
<evidence type="ECO:0000259" key="1">
    <source>
        <dbReference type="Pfam" id="PF18029"/>
    </source>
</evidence>
<dbReference type="PANTHER" id="PTHR35908:SF1">
    <property type="entry name" value="CONSERVED PROTEIN"/>
    <property type="match status" value="1"/>
</dbReference>
<protein>
    <submittedName>
        <fullName evidence="2">VOC family protein</fullName>
    </submittedName>
</protein>
<dbReference type="AlphaFoldDB" id="A0AA41QDR6"/>